<reference evidence="3 4" key="1">
    <citation type="submission" date="2016-10" db="EMBL/GenBank/DDBJ databases">
        <authorList>
            <person name="Varghese N."/>
            <person name="Submissions S."/>
        </authorList>
    </citation>
    <scope>NUCLEOTIDE SEQUENCE [LARGE SCALE GENOMIC DNA]</scope>
    <source>
        <strain evidence="3 4">DSM 2260</strain>
    </source>
</reference>
<name>A0A511HG70_9BACT</name>
<accession>A0A511HG70</accession>
<feature type="region of interest" description="Disordered" evidence="1">
    <location>
        <begin position="46"/>
        <end position="67"/>
    </location>
</feature>
<evidence type="ECO:0000313" key="5">
    <source>
        <dbReference type="Proteomes" id="UP000321224"/>
    </source>
</evidence>
<dbReference type="Proteomes" id="UP000321224">
    <property type="component" value="Unassembled WGS sequence"/>
</dbReference>
<evidence type="ECO:0008006" key="6">
    <source>
        <dbReference type="Google" id="ProtNLM"/>
    </source>
</evidence>
<dbReference type="Proteomes" id="UP000198717">
    <property type="component" value="Unassembled WGS sequence"/>
</dbReference>
<dbReference type="EMBL" id="FNAJ01000006">
    <property type="protein sequence ID" value="SDE41303.1"/>
    <property type="molecule type" value="Genomic_DNA"/>
</dbReference>
<evidence type="ECO:0000313" key="3">
    <source>
        <dbReference type="EMBL" id="SDE41303.1"/>
    </source>
</evidence>
<sequence length="184" mass="18435">MSEQGYPVTVAVRRPDGRVEQVRVGTAFKSGEGFTLTLGEMSIGGTPDAAAPAARRSAPASSGGGGGGDGMVFPNYGRSKGGPIVGASMGDLEFYANGARRTLNDASKSRWHDKERQLLAAIEAEIARQRGGDAGGGSDGGYGSQGGYGNQGGYGGGRGGGGFGGGSYGGDDIPPPNDDDNIPF</sequence>
<dbReference type="EMBL" id="BJVY01000025">
    <property type="protein sequence ID" value="GEL72551.1"/>
    <property type="molecule type" value="Genomic_DNA"/>
</dbReference>
<proteinExistence type="predicted"/>
<gene>
    <name evidence="2" type="ORF">MVI01_43350</name>
    <name evidence="3" type="ORF">SAMN04488504_106418</name>
</gene>
<dbReference type="AlphaFoldDB" id="A0A511HG70"/>
<dbReference type="RefSeq" id="WP_090491255.1">
    <property type="nucleotide sequence ID" value="NZ_BJVY01000025.1"/>
</dbReference>
<feature type="region of interest" description="Disordered" evidence="1">
    <location>
        <begin position="130"/>
        <end position="184"/>
    </location>
</feature>
<organism evidence="2 5">
    <name type="scientific">Myxococcus virescens</name>
    <dbReference type="NCBI Taxonomy" id="83456"/>
    <lineage>
        <taxon>Bacteria</taxon>
        <taxon>Pseudomonadati</taxon>
        <taxon>Myxococcota</taxon>
        <taxon>Myxococcia</taxon>
        <taxon>Myxococcales</taxon>
        <taxon>Cystobacterineae</taxon>
        <taxon>Myxococcaceae</taxon>
        <taxon>Myxococcus</taxon>
    </lineage>
</organism>
<evidence type="ECO:0000313" key="2">
    <source>
        <dbReference type="EMBL" id="GEL72551.1"/>
    </source>
</evidence>
<protein>
    <recommendedName>
        <fullName evidence="6">Single-stranded DNA-binding protein</fullName>
    </recommendedName>
</protein>
<comment type="caution">
    <text evidence="2">The sequence shown here is derived from an EMBL/GenBank/DDBJ whole genome shotgun (WGS) entry which is preliminary data.</text>
</comment>
<feature type="compositionally biased region" description="Gly residues" evidence="1">
    <location>
        <begin position="132"/>
        <end position="169"/>
    </location>
</feature>
<reference evidence="2 5" key="2">
    <citation type="submission" date="2019-07" db="EMBL/GenBank/DDBJ databases">
        <title>Whole genome shotgun sequence of Myxococcus virescens NBRC 100334.</title>
        <authorList>
            <person name="Hosoyama A."/>
            <person name="Uohara A."/>
            <person name="Ohji S."/>
            <person name="Ichikawa N."/>
        </authorList>
    </citation>
    <scope>NUCLEOTIDE SEQUENCE [LARGE SCALE GENOMIC DNA]</scope>
    <source>
        <strain evidence="2 5">NBRC 100334</strain>
    </source>
</reference>
<feature type="compositionally biased region" description="Low complexity" evidence="1">
    <location>
        <begin position="46"/>
        <end position="61"/>
    </location>
</feature>
<evidence type="ECO:0000313" key="4">
    <source>
        <dbReference type="Proteomes" id="UP000198717"/>
    </source>
</evidence>
<evidence type="ECO:0000256" key="1">
    <source>
        <dbReference type="SAM" id="MobiDB-lite"/>
    </source>
</evidence>
<keyword evidence="4" id="KW-1185">Reference proteome</keyword>